<dbReference type="InterPro" id="IPR001763">
    <property type="entry name" value="Rhodanese-like_dom"/>
</dbReference>
<dbReference type="Proteomes" id="UP000671914">
    <property type="component" value="Chromosome"/>
</dbReference>
<reference evidence="2" key="1">
    <citation type="submission" date="2021-03" db="EMBL/GenBank/DDBJ databases">
        <title>Agromyces archimandritus sp. nov., isolated from the cockroach Archimandrita tessellata.</title>
        <authorList>
            <person name="Guzman J."/>
            <person name="Ortuzar M."/>
            <person name="Poehlein A."/>
            <person name="Daniel R."/>
            <person name="Trujillo M."/>
            <person name="Vilcinskas A."/>
        </authorList>
    </citation>
    <scope>NUCLEOTIDE SEQUENCE</scope>
    <source>
        <strain evidence="2">G127AT</strain>
    </source>
</reference>
<dbReference type="EMBL" id="CP071696">
    <property type="protein sequence ID" value="QTX04052.1"/>
    <property type="molecule type" value="Genomic_DNA"/>
</dbReference>
<protein>
    <submittedName>
        <fullName evidence="2">Sulfurtransferase</fullName>
    </submittedName>
</protein>
<keyword evidence="3" id="KW-1185">Reference proteome</keyword>
<dbReference type="RefSeq" id="WP_210897261.1">
    <property type="nucleotide sequence ID" value="NZ_CP071696.1"/>
</dbReference>
<dbReference type="PROSITE" id="PS50206">
    <property type="entry name" value="RHODANESE_3"/>
    <property type="match status" value="1"/>
</dbReference>
<proteinExistence type="predicted"/>
<evidence type="ECO:0000259" key="1">
    <source>
        <dbReference type="PROSITE" id="PS50206"/>
    </source>
</evidence>
<organism evidence="2 3">
    <name type="scientific">Agromyces archimandritae</name>
    <dbReference type="NCBI Taxonomy" id="2781962"/>
    <lineage>
        <taxon>Bacteria</taxon>
        <taxon>Bacillati</taxon>
        <taxon>Actinomycetota</taxon>
        <taxon>Actinomycetes</taxon>
        <taxon>Micrococcales</taxon>
        <taxon>Microbacteriaceae</taxon>
        <taxon>Agromyces</taxon>
    </lineage>
</organism>
<gene>
    <name evidence="2" type="ORF">G127AT_12225</name>
</gene>
<dbReference type="KEGG" id="aarc:G127AT_12225"/>
<dbReference type="InterPro" id="IPR036873">
    <property type="entry name" value="Rhodanese-like_dom_sf"/>
</dbReference>
<sequence>MTHSPANAPHAAVFAAAPDAAAAARYYAERLAMTTDPSDVAAELAAGDAGFVIVDSRNRGAWDEGHIPGALHLPTREIAERAAELIPVGTPVVVYCWSPGCNGGIRAALEFALAGHPVKELLGGFEYWVREGYEFETGDGGRHRHPVDARTGIAPGALAAGAAGGAAAGGATVACGC</sequence>
<dbReference type="PANTHER" id="PTHR43031">
    <property type="entry name" value="FAD-DEPENDENT OXIDOREDUCTASE"/>
    <property type="match status" value="1"/>
</dbReference>
<accession>A0A975FLQ7</accession>
<dbReference type="PANTHER" id="PTHR43031:SF1">
    <property type="entry name" value="PYRIDINE NUCLEOTIDE-DISULPHIDE OXIDOREDUCTASE"/>
    <property type="match status" value="1"/>
</dbReference>
<dbReference type="SUPFAM" id="SSF52821">
    <property type="entry name" value="Rhodanese/Cell cycle control phosphatase"/>
    <property type="match status" value="1"/>
</dbReference>
<evidence type="ECO:0000313" key="2">
    <source>
        <dbReference type="EMBL" id="QTX04052.1"/>
    </source>
</evidence>
<feature type="domain" description="Rhodanese" evidence="1">
    <location>
        <begin position="47"/>
        <end position="137"/>
    </location>
</feature>
<evidence type="ECO:0000313" key="3">
    <source>
        <dbReference type="Proteomes" id="UP000671914"/>
    </source>
</evidence>
<dbReference type="SMART" id="SM00450">
    <property type="entry name" value="RHOD"/>
    <property type="match status" value="1"/>
</dbReference>
<dbReference type="Gene3D" id="3.40.250.10">
    <property type="entry name" value="Rhodanese-like domain"/>
    <property type="match status" value="1"/>
</dbReference>
<name>A0A975FLQ7_9MICO</name>
<dbReference type="InterPro" id="IPR050229">
    <property type="entry name" value="GlpE_sulfurtransferase"/>
</dbReference>
<dbReference type="Pfam" id="PF00581">
    <property type="entry name" value="Rhodanese"/>
    <property type="match status" value="1"/>
</dbReference>
<dbReference type="AlphaFoldDB" id="A0A975FLQ7"/>